<evidence type="ECO:0000313" key="3">
    <source>
        <dbReference type="EMBL" id="AHC40429.1"/>
    </source>
</evidence>
<evidence type="ECO:0000256" key="1">
    <source>
        <dbReference type="ARBA" id="ARBA00022475"/>
    </source>
</evidence>
<reference evidence="3 4" key="1">
    <citation type="journal article" date="2014" name="Genome Announc.">
        <title>Complete Genome Sequence of Mycoplasma ovis Strain Michigan, a Hemoplasma of Sheep with Two Distinct 16S rRNA Genes.</title>
        <authorList>
            <person name="Deshuillers P.L."/>
            <person name="Santos A.P."/>
            <person name="do Nascimento N.C."/>
            <person name="Hampel J.A."/>
            <person name="Bergin I.L."/>
            <person name="Dyson M.C."/>
            <person name="Messick J.B."/>
        </authorList>
    </citation>
    <scope>NUCLEOTIDE SEQUENCE [LARGE SCALE GENOMIC DNA]</scope>
    <source>
        <strain evidence="3 4">Michigan</strain>
    </source>
</reference>
<dbReference type="Pfam" id="PF01732">
    <property type="entry name" value="Mycop_pep_DUF31"/>
    <property type="match status" value="1"/>
</dbReference>
<dbReference type="SUPFAM" id="SSF50494">
    <property type="entry name" value="Trypsin-like serine proteases"/>
    <property type="match status" value="1"/>
</dbReference>
<name>A0ABM5P1V4_9MOLU</name>
<gene>
    <name evidence="3" type="ORF">OVS_03385</name>
</gene>
<evidence type="ECO:0000259" key="2">
    <source>
        <dbReference type="Pfam" id="PF01732"/>
    </source>
</evidence>
<feature type="domain" description="DUF31" evidence="2">
    <location>
        <begin position="129"/>
        <end position="424"/>
    </location>
</feature>
<dbReference type="RefSeq" id="WP_024071437.1">
    <property type="nucleotide sequence ID" value="NC_023062.1"/>
</dbReference>
<dbReference type="InterPro" id="IPR022382">
    <property type="entry name" value="Mycoplasma_peptidase_DUF31"/>
</dbReference>
<keyword evidence="4" id="KW-1185">Reference proteome</keyword>
<evidence type="ECO:0000313" key="4">
    <source>
        <dbReference type="Proteomes" id="UP000018745"/>
    </source>
</evidence>
<dbReference type="InterPro" id="IPR009003">
    <property type="entry name" value="Peptidase_S1_PA"/>
</dbReference>
<keyword evidence="1" id="KW-0472">Membrane</keyword>
<keyword evidence="1" id="KW-1003">Cell membrane</keyword>
<protein>
    <recommendedName>
        <fullName evidence="2">DUF31 domain-containing protein</fullName>
    </recommendedName>
</protein>
<dbReference type="InterPro" id="IPR022381">
    <property type="entry name" value="Uncharacterised_MG067"/>
</dbReference>
<dbReference type="PRINTS" id="PR00840">
    <property type="entry name" value="Y06768FAMILY"/>
</dbReference>
<accession>A0ABM5P1V4</accession>
<proteinExistence type="predicted"/>
<dbReference type="NCBIfam" id="NF045841">
    <property type="entry name" value="Ig_SerProt_MIP"/>
    <property type="match status" value="1"/>
</dbReference>
<sequence>MSLIKAFKWGVPLVTAGSSFAVIRHFVNSGEIVSPEFFVKNFSDNSEEKSMDNDIYLATQEDKTNTSEISIQQSVDTIDGLSLSRGGGEIVNEKIQEEIEKNKQKNRENAKKWLDKLNDYSFRLFLPCTQGTGWILDYELSPEGKYPTVWYIATVAHVVDDIRFGSNPYNQILPKSLLETQKLRKKYGRIDYSGLSLWRDRTCKYVDWYGYNDMNFGKQATGEVLKSEMGAIWQKEIEEPKLFFSAFNFLEENQEYDVPKNHFKDFVVLEIKFTNEDIARKVTGGFADKYTVDSKDAINVFSKPIEERYSWSEIENNKKNFYTLAYPVSKKDPNDKYSYKVSWNEDKALGDQLSEASKGVHALHGTVGVKGFVPTKKYTSYSNTNWDGKNYHKFGHWYLFKNFALTGGSSGGLHIDDEGNLVGIKSMIDNRNNSFLTTLRSSDVNHPEWGLKSPKYDLIAGVEGQKNSFRLQVEKYKKNTWLKARGWQHKS</sequence>
<dbReference type="EMBL" id="CP006935">
    <property type="protein sequence ID" value="AHC40429.1"/>
    <property type="molecule type" value="Genomic_DNA"/>
</dbReference>
<organism evidence="3 4">
    <name type="scientific">Mycoplasma ovis str. Michigan</name>
    <dbReference type="NCBI Taxonomy" id="1415773"/>
    <lineage>
        <taxon>Bacteria</taxon>
        <taxon>Bacillati</taxon>
        <taxon>Mycoplasmatota</taxon>
        <taxon>Mollicutes</taxon>
        <taxon>Mycoplasmataceae</taxon>
        <taxon>Mycoplasma</taxon>
    </lineage>
</organism>
<dbReference type="Proteomes" id="UP000018745">
    <property type="component" value="Chromosome"/>
</dbReference>